<proteinExistence type="predicted"/>
<keyword evidence="2" id="KW-1185">Reference proteome</keyword>
<accession>A0A2G8S3I5</accession>
<evidence type="ECO:0000313" key="1">
    <source>
        <dbReference type="EMBL" id="PIL28343.1"/>
    </source>
</evidence>
<evidence type="ECO:0000313" key="2">
    <source>
        <dbReference type="Proteomes" id="UP000230002"/>
    </source>
</evidence>
<name>A0A2G8S3I5_9APHY</name>
<organism evidence="1 2">
    <name type="scientific">Ganoderma sinense ZZ0214-1</name>
    <dbReference type="NCBI Taxonomy" id="1077348"/>
    <lineage>
        <taxon>Eukaryota</taxon>
        <taxon>Fungi</taxon>
        <taxon>Dikarya</taxon>
        <taxon>Basidiomycota</taxon>
        <taxon>Agaricomycotina</taxon>
        <taxon>Agaricomycetes</taxon>
        <taxon>Polyporales</taxon>
        <taxon>Polyporaceae</taxon>
        <taxon>Ganoderma</taxon>
    </lineage>
</organism>
<protein>
    <submittedName>
        <fullName evidence="1">Uncharacterized protein</fullName>
    </submittedName>
</protein>
<reference evidence="1 2" key="1">
    <citation type="journal article" date="2015" name="Sci. Rep.">
        <title>Chromosome-level genome map provides insights into diverse defense mechanisms in the medicinal fungus Ganoderma sinense.</title>
        <authorList>
            <person name="Zhu Y."/>
            <person name="Xu J."/>
            <person name="Sun C."/>
            <person name="Zhou S."/>
            <person name="Xu H."/>
            <person name="Nelson D.R."/>
            <person name="Qian J."/>
            <person name="Song J."/>
            <person name="Luo H."/>
            <person name="Xiang L."/>
            <person name="Li Y."/>
            <person name="Xu Z."/>
            <person name="Ji A."/>
            <person name="Wang L."/>
            <person name="Lu S."/>
            <person name="Hayward A."/>
            <person name="Sun W."/>
            <person name="Li X."/>
            <person name="Schwartz D.C."/>
            <person name="Wang Y."/>
            <person name="Chen S."/>
        </authorList>
    </citation>
    <scope>NUCLEOTIDE SEQUENCE [LARGE SCALE GENOMIC DNA]</scope>
    <source>
        <strain evidence="1 2">ZZ0214-1</strain>
    </source>
</reference>
<gene>
    <name evidence="1" type="ORF">GSI_09494</name>
</gene>
<sequence>MNQLSPDGARSGARVSFAGLRQTAAILRRALPQPDLGLWLLQRETIGARWRLFRPIVNEDLDVELYLREEFDPAAGQGILVYGLD</sequence>
<dbReference type="Proteomes" id="UP000230002">
    <property type="component" value="Unassembled WGS sequence"/>
</dbReference>
<dbReference type="EMBL" id="AYKW01000024">
    <property type="protein sequence ID" value="PIL28343.1"/>
    <property type="molecule type" value="Genomic_DNA"/>
</dbReference>
<dbReference type="AlphaFoldDB" id="A0A2G8S3I5"/>
<comment type="caution">
    <text evidence="1">The sequence shown here is derived from an EMBL/GenBank/DDBJ whole genome shotgun (WGS) entry which is preliminary data.</text>
</comment>